<dbReference type="AlphaFoldDB" id="A0A7W9TZR2"/>
<reference evidence="14 15" key="1">
    <citation type="submission" date="2020-08" db="EMBL/GenBank/DDBJ databases">
        <title>Above-ground endophytic microbial communities from plants in different locations in the United States.</title>
        <authorList>
            <person name="Frank C."/>
        </authorList>
    </citation>
    <scope>NUCLEOTIDE SEQUENCE [LARGE SCALE GENOMIC DNA]</scope>
    <source>
        <strain evidence="14 15">WP4_2_2</strain>
    </source>
</reference>
<evidence type="ECO:0000256" key="10">
    <source>
        <dbReference type="SAM" id="Coils"/>
    </source>
</evidence>
<dbReference type="SMART" id="SM00448">
    <property type="entry name" value="REC"/>
    <property type="match status" value="3"/>
</dbReference>
<dbReference type="SUPFAM" id="SSF52172">
    <property type="entry name" value="CheY-like"/>
    <property type="match status" value="3"/>
</dbReference>
<keyword evidence="15" id="KW-1185">Reference proteome</keyword>
<keyword evidence="11" id="KW-0812">Transmembrane</keyword>
<keyword evidence="11" id="KW-1133">Transmembrane helix</keyword>
<dbReference type="SUPFAM" id="SSF55874">
    <property type="entry name" value="ATPase domain of HSP90 chaperone/DNA topoisomerase II/histidine kinase"/>
    <property type="match status" value="1"/>
</dbReference>
<evidence type="ECO:0000256" key="3">
    <source>
        <dbReference type="ARBA" id="ARBA00022553"/>
    </source>
</evidence>
<dbReference type="Proteomes" id="UP000571554">
    <property type="component" value="Unassembled WGS sequence"/>
</dbReference>
<comment type="catalytic activity">
    <reaction evidence="1">
        <text>ATP + protein L-histidine = ADP + protein N-phospho-L-histidine.</text>
        <dbReference type="EC" id="2.7.13.3"/>
    </reaction>
</comment>
<evidence type="ECO:0000259" key="13">
    <source>
        <dbReference type="PROSITE" id="PS50110"/>
    </source>
</evidence>
<organism evidence="14 15">
    <name type="scientific">Paraburkholderia bannensis</name>
    <dbReference type="NCBI Taxonomy" id="765414"/>
    <lineage>
        <taxon>Bacteria</taxon>
        <taxon>Pseudomonadati</taxon>
        <taxon>Pseudomonadota</taxon>
        <taxon>Betaproteobacteria</taxon>
        <taxon>Burkholderiales</taxon>
        <taxon>Burkholderiaceae</taxon>
        <taxon>Paraburkholderia</taxon>
    </lineage>
</organism>
<keyword evidence="14" id="KW-0238">DNA-binding</keyword>
<dbReference type="GO" id="GO:0003677">
    <property type="term" value="F:DNA binding"/>
    <property type="evidence" value="ECO:0007669"/>
    <property type="project" value="UniProtKB-KW"/>
</dbReference>
<dbReference type="Gene3D" id="3.40.50.2300">
    <property type="match status" value="3"/>
</dbReference>
<feature type="modified residue" description="4-aspartylphosphate" evidence="9">
    <location>
        <position position="862"/>
    </location>
</feature>
<dbReference type="SUPFAM" id="SSF55781">
    <property type="entry name" value="GAF domain-like"/>
    <property type="match status" value="1"/>
</dbReference>
<keyword evidence="14" id="KW-0808">Transferase</keyword>
<dbReference type="InterPro" id="IPR036097">
    <property type="entry name" value="HisK_dim/P_sf"/>
</dbReference>
<feature type="domain" description="Histidine kinase" evidence="12">
    <location>
        <begin position="491"/>
        <end position="711"/>
    </location>
</feature>
<dbReference type="Gene3D" id="3.30.450.40">
    <property type="match status" value="1"/>
</dbReference>
<evidence type="ECO:0000256" key="8">
    <source>
        <dbReference type="ARBA" id="ARBA00070152"/>
    </source>
</evidence>
<dbReference type="PROSITE" id="PS50109">
    <property type="entry name" value="HIS_KIN"/>
    <property type="match status" value="1"/>
</dbReference>
<evidence type="ECO:0000256" key="2">
    <source>
        <dbReference type="ARBA" id="ARBA00012438"/>
    </source>
</evidence>
<feature type="modified residue" description="4-aspartylphosphate" evidence="9">
    <location>
        <position position="984"/>
    </location>
</feature>
<dbReference type="SMART" id="SM00388">
    <property type="entry name" value="HisKA"/>
    <property type="match status" value="1"/>
</dbReference>
<dbReference type="InterPro" id="IPR003661">
    <property type="entry name" value="HisK_dim/P_dom"/>
</dbReference>
<dbReference type="Gene3D" id="3.30.565.10">
    <property type="entry name" value="Histidine kinase-like ATPase, C-terminal domain"/>
    <property type="match status" value="1"/>
</dbReference>
<keyword evidence="14" id="KW-0418">Kinase</keyword>
<keyword evidence="5" id="KW-0902">Two-component regulatory system</keyword>
<feature type="domain" description="Response regulatory" evidence="13">
    <location>
        <begin position="1081"/>
        <end position="1201"/>
    </location>
</feature>
<dbReference type="PANTHER" id="PTHR45339">
    <property type="entry name" value="HYBRID SIGNAL TRANSDUCTION HISTIDINE KINASE J"/>
    <property type="match status" value="1"/>
</dbReference>
<dbReference type="InterPro" id="IPR036890">
    <property type="entry name" value="HATPase_C_sf"/>
</dbReference>
<dbReference type="CDD" id="cd16922">
    <property type="entry name" value="HATPase_EvgS-ArcB-TorS-like"/>
    <property type="match status" value="1"/>
</dbReference>
<sequence length="1203" mass="130892">MNAIDPLRFKRIIQRNVALPLIAGIATAVAFVALIAYLVSTMSWAEHSERVIGDTYELLRVQADRESSLRGFLLNGDEHALAPFEVGRPRFAAQLDSLSGLVADNPPQVERLKRILALAQQWDKSASDAVRLRRSHDLVLATVQSDNGQANSDSMRREFADFLSEEFRLRQERTSAARNLTYLTVAVFLALTVLLNGLLAWLGRRELTALSATYDSALRGQAEQAEALAEQVWFRSGQRLLAESGMGKEALADVGGAMLDCLAGYLSASVATLYVRDGHDASLRRVATFGFGEESGYNVPMLQSGQTLVGQAAASRRVIELREAPAGYLKVESGLGSAVPTSLLIAPIDATGQINGVVELAFMRALLPRDSEFLTRVAGTMGDLVQAAISRERLQAAYADAQQLNHELQVQQEELRVANEGLEERGRALMDSQARLEAQQVELEQTNVQLEEYARRLETQKSELERAQSELTRNAERLAQSSRYKSEFLANMSHELRTPLNSSLILAKLLQQNRTGNLSEEQVRYAATIHASNTDLLSLINDILDLSKVEAGQVQLMLETVKLDDMISSLHETFAPLAREKGVTLSIDRLPGVADTLTTDGQRVLQILRNLLSNALKFTAKGEVSLSVSPVDAQVLRFDVRDTGIGIPEDKLEMIFEAFQQADGSTSREYGGSGLGLSISRELSRLLGGRIGVASEAGVGSVFTLWLPLDSTAAAKLAQAGDAAQAVVARPRTAPANAHNTVSVRAEVISEAAVAEATTTLNAAARAGQARTTQPGMGQPPMGQPMVAASAPAAHGVSPIADDRAQRHHGNRAILVIEDDLSFAEILRDLVHELQFDFLHAADAATGFAMVKDEAPVAVLLDVGLPDRSGLSVLEWLKSDPLTRHIPVHIVSATDHADKALHLGAIGYTLKPTARSTLEAAIRRLESRLEQRVKRVLVIEDDYAMRESIRALLVGDGVEIVAVGTLADAHAQIAQGAFDCIVTDLTLPDGTGYDLLETLAGDAGVAPLPVIVYTGRMLSDDDEQRLRRYSKSIIIKGARSPERLLDEVTLFLHSVESSLAPEQQRMLRAVRQRDDTFEGKTILLAEDDVRNIFALSHVIEPLGAKLLIARNGREALEILGSQERVDLVLMDVMMPEMDGLAAMRALRGDARYTHAARLPVIALTAKAMADDRQRCLEAGADDYVSKPIDVDKLVSLCRVWLRK</sequence>
<dbReference type="InterPro" id="IPR011006">
    <property type="entry name" value="CheY-like_superfamily"/>
</dbReference>
<dbReference type="FunFam" id="3.30.565.10:FF:000010">
    <property type="entry name" value="Sensor histidine kinase RcsC"/>
    <property type="match status" value="1"/>
</dbReference>
<dbReference type="InterPro" id="IPR005467">
    <property type="entry name" value="His_kinase_dom"/>
</dbReference>
<dbReference type="Pfam" id="PF05227">
    <property type="entry name" value="CHASE3"/>
    <property type="match status" value="1"/>
</dbReference>
<evidence type="ECO:0000256" key="1">
    <source>
        <dbReference type="ARBA" id="ARBA00000085"/>
    </source>
</evidence>
<dbReference type="Pfam" id="PF00512">
    <property type="entry name" value="HisKA"/>
    <property type="match status" value="1"/>
</dbReference>
<dbReference type="EMBL" id="JACHBW010000012">
    <property type="protein sequence ID" value="MBB6104392.1"/>
    <property type="molecule type" value="Genomic_DNA"/>
</dbReference>
<evidence type="ECO:0000256" key="5">
    <source>
        <dbReference type="ARBA" id="ARBA00023012"/>
    </source>
</evidence>
<feature type="domain" description="Response regulatory" evidence="13">
    <location>
        <begin position="813"/>
        <end position="926"/>
    </location>
</feature>
<keyword evidence="6" id="KW-0843">Virulence</keyword>
<dbReference type="InterPro" id="IPR004358">
    <property type="entry name" value="Sig_transdc_His_kin-like_C"/>
</dbReference>
<dbReference type="PRINTS" id="PR00344">
    <property type="entry name" value="BCTRLSENSOR"/>
</dbReference>
<comment type="function">
    <text evidence="7">Member of the two-component regulatory system BvgS/BvgA. Phosphorylates BvgA via a four-step phosphorelay in response to environmental signals.</text>
</comment>
<evidence type="ECO:0000256" key="7">
    <source>
        <dbReference type="ARBA" id="ARBA00058004"/>
    </source>
</evidence>
<keyword evidence="3 9" id="KW-0597">Phosphoprotein</keyword>
<feature type="modified residue" description="4-aspartylphosphate" evidence="9">
    <location>
        <position position="1131"/>
    </location>
</feature>
<feature type="transmembrane region" description="Helical" evidence="11">
    <location>
        <begin position="180"/>
        <end position="202"/>
    </location>
</feature>
<keyword evidence="4" id="KW-0732">Signal</keyword>
<comment type="caution">
    <text evidence="14">The sequence shown here is derived from an EMBL/GenBank/DDBJ whole genome shotgun (WGS) entry which is preliminary data.</text>
</comment>
<evidence type="ECO:0000256" key="11">
    <source>
        <dbReference type="SAM" id="Phobius"/>
    </source>
</evidence>
<dbReference type="PANTHER" id="PTHR45339:SF1">
    <property type="entry name" value="HYBRID SIGNAL TRANSDUCTION HISTIDINE KINASE J"/>
    <property type="match status" value="1"/>
</dbReference>
<dbReference type="CDD" id="cd17546">
    <property type="entry name" value="REC_hyHK_CKI1_RcsC-like"/>
    <property type="match status" value="1"/>
</dbReference>
<dbReference type="Gene3D" id="1.10.287.130">
    <property type="match status" value="1"/>
</dbReference>
<dbReference type="GO" id="GO:0000155">
    <property type="term" value="F:phosphorelay sensor kinase activity"/>
    <property type="evidence" value="ECO:0007669"/>
    <property type="project" value="InterPro"/>
</dbReference>
<evidence type="ECO:0000256" key="9">
    <source>
        <dbReference type="PROSITE-ProRule" id="PRU00169"/>
    </source>
</evidence>
<dbReference type="InterPro" id="IPR007891">
    <property type="entry name" value="CHASE3"/>
</dbReference>
<dbReference type="PROSITE" id="PS50110">
    <property type="entry name" value="RESPONSE_REGULATORY"/>
    <property type="match status" value="3"/>
</dbReference>
<protein>
    <recommendedName>
        <fullName evidence="8">Virulence sensor protein BvgS</fullName>
        <ecNumber evidence="2">2.7.13.3</ecNumber>
    </recommendedName>
</protein>
<accession>A0A7W9TZR2</accession>
<dbReference type="InterPro" id="IPR001789">
    <property type="entry name" value="Sig_transdc_resp-reg_receiver"/>
</dbReference>
<name>A0A7W9TZR2_9BURK</name>
<evidence type="ECO:0000256" key="4">
    <source>
        <dbReference type="ARBA" id="ARBA00022729"/>
    </source>
</evidence>
<feature type="transmembrane region" description="Helical" evidence="11">
    <location>
        <begin position="17"/>
        <end position="40"/>
    </location>
</feature>
<dbReference type="CDD" id="cd00156">
    <property type="entry name" value="REC"/>
    <property type="match status" value="2"/>
</dbReference>
<evidence type="ECO:0000256" key="6">
    <source>
        <dbReference type="ARBA" id="ARBA00023026"/>
    </source>
</evidence>
<keyword evidence="11" id="KW-0472">Membrane</keyword>
<dbReference type="InterPro" id="IPR029016">
    <property type="entry name" value="GAF-like_dom_sf"/>
</dbReference>
<feature type="domain" description="Response regulatory" evidence="13">
    <location>
        <begin position="935"/>
        <end position="1051"/>
    </location>
</feature>
<dbReference type="Pfam" id="PF00072">
    <property type="entry name" value="Response_reg"/>
    <property type="match status" value="3"/>
</dbReference>
<dbReference type="CDD" id="cd19410">
    <property type="entry name" value="HK9-like_sensor"/>
    <property type="match status" value="1"/>
</dbReference>
<evidence type="ECO:0000259" key="12">
    <source>
        <dbReference type="PROSITE" id="PS50109"/>
    </source>
</evidence>
<dbReference type="EC" id="2.7.13.3" evidence="2"/>
<dbReference type="CDD" id="cd00082">
    <property type="entry name" value="HisKA"/>
    <property type="match status" value="1"/>
</dbReference>
<proteinExistence type="predicted"/>
<dbReference type="Pfam" id="PF02518">
    <property type="entry name" value="HATPase_c"/>
    <property type="match status" value="1"/>
</dbReference>
<dbReference type="SUPFAM" id="SSF47384">
    <property type="entry name" value="Homodimeric domain of signal transducing histidine kinase"/>
    <property type="match status" value="1"/>
</dbReference>
<keyword evidence="10" id="KW-0175">Coiled coil</keyword>
<dbReference type="SMART" id="SM00387">
    <property type="entry name" value="HATPase_c"/>
    <property type="match status" value="1"/>
</dbReference>
<evidence type="ECO:0000313" key="14">
    <source>
        <dbReference type="EMBL" id="MBB6104392.1"/>
    </source>
</evidence>
<dbReference type="InterPro" id="IPR003594">
    <property type="entry name" value="HATPase_dom"/>
</dbReference>
<feature type="coiled-coil region" evidence="10">
    <location>
        <begin position="391"/>
        <end position="481"/>
    </location>
</feature>
<gene>
    <name evidence="14" type="ORF">F4827_004251</name>
</gene>
<evidence type="ECO:0000313" key="15">
    <source>
        <dbReference type="Proteomes" id="UP000571554"/>
    </source>
</evidence>